<comment type="pathway">
    <text evidence="1 9">Amino-acid degradation; L-proline degradation into L-glutamate; L-glutamate from L-proline: step 2/2.</text>
</comment>
<dbReference type="SUPFAM" id="SSF53720">
    <property type="entry name" value="ALDH-like"/>
    <property type="match status" value="1"/>
</dbReference>
<evidence type="ECO:0000313" key="12">
    <source>
        <dbReference type="EMBL" id="RTE79534.1"/>
    </source>
</evidence>
<organism evidence="12 13">
    <name type="scientific">Fusarium euwallaceae</name>
    <dbReference type="NCBI Taxonomy" id="1147111"/>
    <lineage>
        <taxon>Eukaryota</taxon>
        <taxon>Fungi</taxon>
        <taxon>Dikarya</taxon>
        <taxon>Ascomycota</taxon>
        <taxon>Pezizomycotina</taxon>
        <taxon>Sordariomycetes</taxon>
        <taxon>Hypocreomycetidae</taxon>
        <taxon>Hypocreales</taxon>
        <taxon>Nectriaceae</taxon>
        <taxon>Fusarium</taxon>
        <taxon>Fusarium solani species complex</taxon>
    </lineage>
</organism>
<dbReference type="InterPro" id="IPR015590">
    <property type="entry name" value="Aldehyde_DH_dom"/>
</dbReference>
<evidence type="ECO:0000313" key="13">
    <source>
        <dbReference type="Proteomes" id="UP000287124"/>
    </source>
</evidence>
<dbReference type="GO" id="GO:0003842">
    <property type="term" value="F:L-glutamate gamma-semialdehyde dehydrogenase activity"/>
    <property type="evidence" value="ECO:0007669"/>
    <property type="project" value="UniProtKB-UniRule"/>
</dbReference>
<dbReference type="Gene3D" id="3.40.605.10">
    <property type="entry name" value="Aldehyde Dehydrogenase, Chain A, domain 1"/>
    <property type="match status" value="1"/>
</dbReference>
<dbReference type="PANTHER" id="PTHR42862:SF1">
    <property type="entry name" value="DELTA-1-PYRROLINE-5-CARBOXYLATE DEHYDROGENASE 2, ISOFORM A-RELATED"/>
    <property type="match status" value="1"/>
</dbReference>
<evidence type="ECO:0000259" key="11">
    <source>
        <dbReference type="Pfam" id="PF00171"/>
    </source>
</evidence>
<gene>
    <name evidence="12" type="ORF">BHE90_005968</name>
</gene>
<evidence type="ECO:0000256" key="5">
    <source>
        <dbReference type="ARBA" id="ARBA00023062"/>
    </source>
</evidence>
<dbReference type="PANTHER" id="PTHR42862">
    <property type="entry name" value="DELTA-1-PYRROLINE-5-CARBOXYLATE DEHYDROGENASE 1, ISOFORM A-RELATED"/>
    <property type="match status" value="1"/>
</dbReference>
<dbReference type="FunFam" id="3.40.605.10:FF:000006">
    <property type="entry name" value="1-pyrroline-5-carboxylate dehydrogenase"/>
    <property type="match status" value="1"/>
</dbReference>
<evidence type="ECO:0000256" key="9">
    <source>
        <dbReference type="RuleBase" id="RU366016"/>
    </source>
</evidence>
<dbReference type="InterPro" id="IPR029510">
    <property type="entry name" value="Ald_DH_CS_GLU"/>
</dbReference>
<dbReference type="FunFam" id="3.40.309.10:FF:000005">
    <property type="entry name" value="1-pyrroline-5-carboxylate dehydrogenase 1"/>
    <property type="match status" value="1"/>
</dbReference>
<keyword evidence="5 9" id="KW-0642">Proline metabolism</keyword>
<dbReference type="Pfam" id="PF00171">
    <property type="entry name" value="Aldedh"/>
    <property type="match status" value="1"/>
</dbReference>
<evidence type="ECO:0000256" key="8">
    <source>
        <dbReference type="RuleBase" id="RU003345"/>
    </source>
</evidence>
<sequence length="571" mass="62897">MSALTSTARLSRSRLLQSTKTVRTIATAGAYRLPGPYNEANRDFARGSPERDDLLLALKDLRGKLPISVPNVISGEKRTSSERLPTQIPSEKDTTFAQYSPSTRQDVSDAINSALEAKQQWQDMSFSNRAAIFLRAADLVTGKYRDALLAATMLGQGKNAWQAEIDAAAELADFYRFNVSFAQKIYETQPTIHSPGQHGRTDWRPLEGFVYAVSPFNFTAIGGNLISAPAIMGNVVVWKPSPHNIYASYLVYKILLEAGLPPNVIQFVNGDAEMITDVVFNDPRFAALHFTGSSDVFRSLYQKAADGIGKKVYRDYPRLVGETSGKNFHLVHNSADISSAVKHTIRASFEYAGQKCSACSRLYIPASKSKQFLDELKTELNTVKVGAPEKFENFYGPVIHKGSFDKVTKAIDEANNDPSLERVFGGTYSDNTGYFIQPSVYLSKSLNHKIFEQEFFGPILAVHIYEDADFDNLLTKIDQQGGGFALTGSIFAADRTIVQKAEDKLRYAAGNFYVNCKTTGAVIGQQSFGGSRSSGTNDKAGSPNLLMRFTSPRTLKEEFGPLKSVLYPSNM</sequence>
<dbReference type="EMBL" id="MIKF01000072">
    <property type="protein sequence ID" value="RTE79534.1"/>
    <property type="molecule type" value="Genomic_DNA"/>
</dbReference>
<evidence type="ECO:0000256" key="2">
    <source>
        <dbReference type="ARBA" id="ARBA00009986"/>
    </source>
</evidence>
<dbReference type="EC" id="1.2.1.88" evidence="9"/>
<proteinExistence type="inferred from homology"/>
<dbReference type="InterPro" id="IPR016162">
    <property type="entry name" value="Ald_DH_N"/>
</dbReference>
<dbReference type="GO" id="GO:0010133">
    <property type="term" value="P:L-proline catabolic process to L-glutamate"/>
    <property type="evidence" value="ECO:0007669"/>
    <property type="project" value="UniProtKB-UniRule"/>
</dbReference>
<keyword evidence="13" id="KW-1185">Reference proteome</keyword>
<dbReference type="InterPro" id="IPR005931">
    <property type="entry name" value="P5CDH/ALDH4A1"/>
</dbReference>
<comment type="similarity">
    <text evidence="2 8">Belongs to the aldehyde dehydrogenase family.</text>
</comment>
<dbReference type="PROSITE" id="PS00687">
    <property type="entry name" value="ALDEHYDE_DEHYDR_GLU"/>
    <property type="match status" value="1"/>
</dbReference>
<keyword evidence="3 8" id="KW-0560">Oxidoreductase</keyword>
<dbReference type="AlphaFoldDB" id="A0A430LV07"/>
<feature type="domain" description="Aldehyde dehydrogenase" evidence="11">
    <location>
        <begin position="81"/>
        <end position="554"/>
    </location>
</feature>
<comment type="caution">
    <text evidence="12">The sequence shown here is derived from an EMBL/GenBank/DDBJ whole genome shotgun (WGS) entry which is preliminary data.</text>
</comment>
<dbReference type="NCBIfam" id="TIGR01236">
    <property type="entry name" value="D1pyr5carbox1"/>
    <property type="match status" value="1"/>
</dbReference>
<dbReference type="InterPro" id="IPR016161">
    <property type="entry name" value="Ald_DH/histidinol_DH"/>
</dbReference>
<dbReference type="InterPro" id="IPR050485">
    <property type="entry name" value="Proline_metab_enzyme"/>
</dbReference>
<evidence type="ECO:0000256" key="3">
    <source>
        <dbReference type="ARBA" id="ARBA00023002"/>
    </source>
</evidence>
<evidence type="ECO:0000256" key="7">
    <source>
        <dbReference type="PROSITE-ProRule" id="PRU10007"/>
    </source>
</evidence>
<feature type="active site" evidence="7">
    <location>
        <position position="322"/>
    </location>
</feature>
<comment type="catalytic activity">
    <reaction evidence="6 9">
        <text>L-glutamate 5-semialdehyde + NAD(+) + H2O = L-glutamate + NADH + 2 H(+)</text>
        <dbReference type="Rhea" id="RHEA:30235"/>
        <dbReference type="ChEBI" id="CHEBI:15377"/>
        <dbReference type="ChEBI" id="CHEBI:15378"/>
        <dbReference type="ChEBI" id="CHEBI:29985"/>
        <dbReference type="ChEBI" id="CHEBI:57540"/>
        <dbReference type="ChEBI" id="CHEBI:57945"/>
        <dbReference type="ChEBI" id="CHEBI:58066"/>
        <dbReference type="EC" id="1.2.1.88"/>
    </reaction>
</comment>
<keyword evidence="4 9" id="KW-0520">NAD</keyword>
<dbReference type="Proteomes" id="UP000287124">
    <property type="component" value="Unassembled WGS sequence"/>
</dbReference>
<dbReference type="InterPro" id="IPR016160">
    <property type="entry name" value="Ald_DH_CS_CYS"/>
</dbReference>
<reference evidence="12 13" key="1">
    <citation type="submission" date="2017-06" db="EMBL/GenBank/DDBJ databases">
        <title>Comparative genomic analysis of Ambrosia Fusariam Clade fungi.</title>
        <authorList>
            <person name="Stajich J.E."/>
            <person name="Carrillo J."/>
            <person name="Kijimoto T."/>
            <person name="Eskalen A."/>
            <person name="O'Donnell K."/>
            <person name="Kasson M."/>
        </authorList>
    </citation>
    <scope>NUCLEOTIDE SEQUENCE [LARGE SCALE GENOMIC DNA]</scope>
    <source>
        <strain evidence="12 13">UCR1854</strain>
    </source>
</reference>
<evidence type="ECO:0000256" key="10">
    <source>
        <dbReference type="RuleBase" id="RU366030"/>
    </source>
</evidence>
<dbReference type="UniPathway" id="UPA00261">
    <property type="reaction ID" value="UER00374"/>
</dbReference>
<protein>
    <recommendedName>
        <fullName evidence="9 10">Multifunctional fusion protein</fullName>
    </recommendedName>
    <domain>
        <recommendedName>
            <fullName evidence="10">Delta-1-pyrroline-5-carboxylate dehydrogenase</fullName>
            <shortName evidence="10">P5C dehydrogenase</shortName>
        </recommendedName>
        <alternativeName>
            <fullName evidence="9">L-glutamate gamma-semialdehyde dehydrogenase</fullName>
        </alternativeName>
    </domain>
    <domain>
        <recommendedName>
            <fullName evidence="9">L-glutamate gamma-semialdehyde dehydrogenase</fullName>
            <ecNumber evidence="9">1.2.1.88</ecNumber>
        </recommendedName>
    </domain>
</protein>
<evidence type="ECO:0000256" key="4">
    <source>
        <dbReference type="ARBA" id="ARBA00023027"/>
    </source>
</evidence>
<dbReference type="PROSITE" id="PS00070">
    <property type="entry name" value="ALDEHYDE_DEHYDR_CYS"/>
    <property type="match status" value="1"/>
</dbReference>
<evidence type="ECO:0000256" key="6">
    <source>
        <dbReference type="ARBA" id="ARBA00048142"/>
    </source>
</evidence>
<evidence type="ECO:0000256" key="1">
    <source>
        <dbReference type="ARBA" id="ARBA00004786"/>
    </source>
</evidence>
<name>A0A430LV07_9HYPO</name>
<dbReference type="GO" id="GO:0005759">
    <property type="term" value="C:mitochondrial matrix"/>
    <property type="evidence" value="ECO:0007669"/>
    <property type="project" value="TreeGrafter"/>
</dbReference>
<dbReference type="InterPro" id="IPR016163">
    <property type="entry name" value="Ald_DH_C"/>
</dbReference>
<dbReference type="Gene3D" id="3.40.309.10">
    <property type="entry name" value="Aldehyde Dehydrogenase, Chain A, domain 2"/>
    <property type="match status" value="1"/>
</dbReference>
<accession>A0A430LV07</accession>